<feature type="compositionally biased region" description="Basic and acidic residues" evidence="1">
    <location>
        <begin position="81"/>
        <end position="112"/>
    </location>
</feature>
<dbReference type="OrthoDB" id="118105at2759"/>
<evidence type="ECO:0000313" key="2">
    <source>
        <dbReference type="EMBL" id="CAG4945485.1"/>
    </source>
</evidence>
<organism evidence="2 3">
    <name type="scientific">Parnassius apollo</name>
    <name type="common">Apollo butterfly</name>
    <name type="synonym">Papilio apollo</name>
    <dbReference type="NCBI Taxonomy" id="110799"/>
    <lineage>
        <taxon>Eukaryota</taxon>
        <taxon>Metazoa</taxon>
        <taxon>Ecdysozoa</taxon>
        <taxon>Arthropoda</taxon>
        <taxon>Hexapoda</taxon>
        <taxon>Insecta</taxon>
        <taxon>Pterygota</taxon>
        <taxon>Neoptera</taxon>
        <taxon>Endopterygota</taxon>
        <taxon>Lepidoptera</taxon>
        <taxon>Glossata</taxon>
        <taxon>Ditrysia</taxon>
        <taxon>Papilionoidea</taxon>
        <taxon>Papilionidae</taxon>
        <taxon>Parnassiinae</taxon>
        <taxon>Parnassini</taxon>
        <taxon>Parnassius</taxon>
        <taxon>Parnassius</taxon>
    </lineage>
</organism>
<reference evidence="2" key="1">
    <citation type="submission" date="2021-04" db="EMBL/GenBank/DDBJ databases">
        <authorList>
            <person name="Tunstrom K."/>
        </authorList>
    </citation>
    <scope>NUCLEOTIDE SEQUENCE</scope>
</reference>
<feature type="region of interest" description="Disordered" evidence="1">
    <location>
        <begin position="58"/>
        <end position="125"/>
    </location>
</feature>
<dbReference type="EMBL" id="CAJQZP010000209">
    <property type="protein sequence ID" value="CAG4945485.1"/>
    <property type="molecule type" value="Genomic_DNA"/>
</dbReference>
<accession>A0A8S3W7G4</accession>
<feature type="compositionally biased region" description="Polar residues" evidence="1">
    <location>
        <begin position="61"/>
        <end position="70"/>
    </location>
</feature>
<dbReference type="AlphaFoldDB" id="A0A8S3W7G4"/>
<sequence>MSSRKLKESEIESALEEMFEDLDEPGLRSLDIITASPQFSTSSDESDPRCFVRFERVSLSPKPSTSNAELPSSAYPGTVQTERRQGSGYEMGKESGREIGQRRRAEKSRDQGDSGSESEVGNKCF</sequence>
<evidence type="ECO:0000313" key="3">
    <source>
        <dbReference type="Proteomes" id="UP000691718"/>
    </source>
</evidence>
<proteinExistence type="predicted"/>
<protein>
    <submittedName>
        <fullName evidence="2">(apollo) hypothetical protein</fullName>
    </submittedName>
</protein>
<name>A0A8S3W7G4_PARAO</name>
<dbReference type="Proteomes" id="UP000691718">
    <property type="component" value="Unassembled WGS sequence"/>
</dbReference>
<keyword evidence="3" id="KW-1185">Reference proteome</keyword>
<evidence type="ECO:0000256" key="1">
    <source>
        <dbReference type="SAM" id="MobiDB-lite"/>
    </source>
</evidence>
<gene>
    <name evidence="2" type="ORF">PAPOLLO_LOCUS3090</name>
</gene>
<comment type="caution">
    <text evidence="2">The sequence shown here is derived from an EMBL/GenBank/DDBJ whole genome shotgun (WGS) entry which is preliminary data.</text>
</comment>